<dbReference type="EMBL" id="CM000853">
    <property type="protein sequence ID" value="KRG89988.1"/>
    <property type="molecule type" value="Genomic_DNA"/>
</dbReference>
<evidence type="ECO:0000313" key="4">
    <source>
        <dbReference type="Proteomes" id="UP000008827"/>
    </source>
</evidence>
<feature type="transmembrane region" description="Helical" evidence="1">
    <location>
        <begin position="26"/>
        <end position="44"/>
    </location>
</feature>
<keyword evidence="4" id="KW-1185">Reference proteome</keyword>
<reference evidence="3" key="2">
    <citation type="submission" date="2018-02" db="UniProtKB">
        <authorList>
            <consortium name="EnsemblPlants"/>
        </authorList>
    </citation>
    <scope>IDENTIFICATION</scope>
    <source>
        <strain evidence="3">Williams 82</strain>
    </source>
</reference>
<proteinExistence type="predicted"/>
<dbReference type="SMR" id="K7N1U0"/>
<protein>
    <submittedName>
        <fullName evidence="2 3">Uncharacterized protein</fullName>
    </submittedName>
</protein>
<dbReference type="AlphaFoldDB" id="K7N1U0"/>
<keyword evidence="1" id="KW-0472">Membrane</keyword>
<dbReference type="HOGENOM" id="CLU_2908620_0_0_1"/>
<dbReference type="PaxDb" id="3847-GLYMA20G13990.1"/>
<organism evidence="2">
    <name type="scientific">Glycine max</name>
    <name type="common">Soybean</name>
    <name type="synonym">Glycine hispida</name>
    <dbReference type="NCBI Taxonomy" id="3847"/>
    <lineage>
        <taxon>Eukaryota</taxon>
        <taxon>Viridiplantae</taxon>
        <taxon>Streptophyta</taxon>
        <taxon>Embryophyta</taxon>
        <taxon>Tracheophyta</taxon>
        <taxon>Spermatophyta</taxon>
        <taxon>Magnoliopsida</taxon>
        <taxon>eudicotyledons</taxon>
        <taxon>Gunneridae</taxon>
        <taxon>Pentapetalae</taxon>
        <taxon>rosids</taxon>
        <taxon>fabids</taxon>
        <taxon>Fabales</taxon>
        <taxon>Fabaceae</taxon>
        <taxon>Papilionoideae</taxon>
        <taxon>50 kb inversion clade</taxon>
        <taxon>NPAAA clade</taxon>
        <taxon>indigoferoid/millettioid clade</taxon>
        <taxon>Phaseoleae</taxon>
        <taxon>Glycine</taxon>
        <taxon>Glycine subgen. Soja</taxon>
    </lineage>
</organism>
<sequence>MVLNPEIPEIVSLKKRYRNDLSVSKMLISLTCDVLYIWCWSLYFHKEKKFAFLCLTKLLIYW</sequence>
<reference evidence="2" key="3">
    <citation type="submission" date="2018-07" db="EMBL/GenBank/DDBJ databases">
        <title>WGS assembly of Glycine max.</title>
        <authorList>
            <person name="Schmutz J."/>
            <person name="Cannon S."/>
            <person name="Schlueter J."/>
            <person name="Ma J."/>
            <person name="Mitros T."/>
            <person name="Nelson W."/>
            <person name="Hyten D."/>
            <person name="Song Q."/>
            <person name="Thelen J."/>
            <person name="Cheng J."/>
            <person name="Xu D."/>
            <person name="Hellsten U."/>
            <person name="May G."/>
            <person name="Yu Y."/>
            <person name="Sakurai T."/>
            <person name="Umezawa T."/>
            <person name="Bhattacharyya M."/>
            <person name="Sandhu D."/>
            <person name="Valliyodan B."/>
            <person name="Lindquist E."/>
            <person name="Peto M."/>
            <person name="Grant D."/>
            <person name="Shu S."/>
            <person name="Goodstein D."/>
            <person name="Barry K."/>
            <person name="Futrell-Griggs M."/>
            <person name="Abernathy B."/>
            <person name="Du J."/>
            <person name="Tian Z."/>
            <person name="Zhu L."/>
            <person name="Gill N."/>
            <person name="Joshi T."/>
            <person name="Libault M."/>
            <person name="Sethuraman A."/>
            <person name="Zhang X."/>
            <person name="Shinozaki K."/>
            <person name="Nguyen H."/>
            <person name="Wing R."/>
            <person name="Cregan P."/>
            <person name="Specht J."/>
            <person name="Grimwood J."/>
            <person name="Rokhsar D."/>
            <person name="Stacey G."/>
            <person name="Shoemaker R."/>
            <person name="Jackson S."/>
        </authorList>
    </citation>
    <scope>NUCLEOTIDE SEQUENCE</scope>
    <source>
        <tissue evidence="2">Callus</tissue>
    </source>
</reference>
<evidence type="ECO:0000313" key="3">
    <source>
        <dbReference type="EnsemblPlants" id="KRG89988"/>
    </source>
</evidence>
<dbReference type="EnsemblPlants" id="KRG89988">
    <property type="protein sequence ID" value="KRG89988"/>
    <property type="gene ID" value="GLYMA_20G059600"/>
</dbReference>
<evidence type="ECO:0000313" key="2">
    <source>
        <dbReference type="EMBL" id="KRG89988.1"/>
    </source>
</evidence>
<keyword evidence="1" id="KW-1133">Transmembrane helix</keyword>
<keyword evidence="1" id="KW-0812">Transmembrane</keyword>
<evidence type="ECO:0000256" key="1">
    <source>
        <dbReference type="SAM" id="Phobius"/>
    </source>
</evidence>
<accession>K7N1U0</accession>
<dbReference type="Proteomes" id="UP000008827">
    <property type="component" value="Chromosome 20"/>
</dbReference>
<name>K7N1U0_SOYBN</name>
<dbReference type="InParanoid" id="K7N1U0"/>
<dbReference type="Gramene" id="KRG89988">
    <property type="protein sequence ID" value="KRG89988"/>
    <property type="gene ID" value="GLYMA_20G059600"/>
</dbReference>
<gene>
    <name evidence="2" type="ORF">GLYMA_20G059600</name>
</gene>
<reference evidence="2 3" key="1">
    <citation type="journal article" date="2010" name="Nature">
        <title>Genome sequence of the palaeopolyploid soybean.</title>
        <authorList>
            <person name="Schmutz J."/>
            <person name="Cannon S.B."/>
            <person name="Schlueter J."/>
            <person name="Ma J."/>
            <person name="Mitros T."/>
            <person name="Nelson W."/>
            <person name="Hyten D.L."/>
            <person name="Song Q."/>
            <person name="Thelen J.J."/>
            <person name="Cheng J."/>
            <person name="Xu D."/>
            <person name="Hellsten U."/>
            <person name="May G.D."/>
            <person name="Yu Y."/>
            <person name="Sakurai T."/>
            <person name="Umezawa T."/>
            <person name="Bhattacharyya M.K."/>
            <person name="Sandhu D."/>
            <person name="Valliyodan B."/>
            <person name="Lindquist E."/>
            <person name="Peto M."/>
            <person name="Grant D."/>
            <person name="Shu S."/>
            <person name="Goodstein D."/>
            <person name="Barry K."/>
            <person name="Futrell-Griggs M."/>
            <person name="Abernathy B."/>
            <person name="Du J."/>
            <person name="Tian Z."/>
            <person name="Zhu L."/>
            <person name="Gill N."/>
            <person name="Joshi T."/>
            <person name="Libault M."/>
            <person name="Sethuraman A."/>
            <person name="Zhang X.-C."/>
            <person name="Shinozaki K."/>
            <person name="Nguyen H.T."/>
            <person name="Wing R.A."/>
            <person name="Cregan P."/>
            <person name="Specht J."/>
            <person name="Grimwood J."/>
            <person name="Rokhsar D."/>
            <person name="Stacey G."/>
            <person name="Shoemaker R.C."/>
            <person name="Jackson S.A."/>
        </authorList>
    </citation>
    <scope>NUCLEOTIDE SEQUENCE [LARGE SCALE GENOMIC DNA]</scope>
    <source>
        <strain evidence="3">cv. Williams 82</strain>
        <tissue evidence="2">Callus</tissue>
    </source>
</reference>